<dbReference type="PANTHER" id="PTHR22969">
    <property type="entry name" value="IKB KINASE"/>
    <property type="match status" value="1"/>
</dbReference>
<dbReference type="Gene3D" id="1.10.510.10">
    <property type="entry name" value="Transferase(Phosphotransferase) domain 1"/>
    <property type="match status" value="1"/>
</dbReference>
<name>T2MDT7_HYDVU</name>
<dbReference type="GO" id="GO:0009967">
    <property type="term" value="P:positive regulation of signal transduction"/>
    <property type="evidence" value="ECO:0007669"/>
    <property type="project" value="UniProtKB-ARBA"/>
</dbReference>
<dbReference type="SUPFAM" id="SSF56112">
    <property type="entry name" value="Protein kinase-like (PK-like)"/>
    <property type="match status" value="1"/>
</dbReference>
<dbReference type="FunFam" id="1.10.510.10:FF:000100">
    <property type="entry name" value="inhibitor of nuclear factor kappa-B kinase subunit epsilon"/>
    <property type="match status" value="1"/>
</dbReference>
<dbReference type="PROSITE" id="PS00107">
    <property type="entry name" value="PROTEIN_KINASE_ATP"/>
    <property type="match status" value="1"/>
</dbReference>
<evidence type="ECO:0000256" key="4">
    <source>
        <dbReference type="ARBA" id="ARBA00022679"/>
    </source>
</evidence>
<keyword evidence="5 8" id="KW-0547">Nucleotide-binding</keyword>
<dbReference type="InterPro" id="IPR000719">
    <property type="entry name" value="Prot_kinase_dom"/>
</dbReference>
<evidence type="ECO:0000256" key="2">
    <source>
        <dbReference type="ARBA" id="ARBA00022490"/>
    </source>
</evidence>
<evidence type="ECO:0000256" key="6">
    <source>
        <dbReference type="ARBA" id="ARBA00022777"/>
    </source>
</evidence>
<keyword evidence="3" id="KW-0723">Serine/threonine-protein kinase</keyword>
<dbReference type="InterPro" id="IPR011009">
    <property type="entry name" value="Kinase-like_dom_sf"/>
</dbReference>
<dbReference type="OrthoDB" id="10013850at2759"/>
<accession>T2MDT7</accession>
<organism evidence="10">
    <name type="scientific">Hydra vulgaris</name>
    <name type="common">Hydra</name>
    <name type="synonym">Hydra attenuata</name>
    <dbReference type="NCBI Taxonomy" id="6087"/>
    <lineage>
        <taxon>Eukaryota</taxon>
        <taxon>Metazoa</taxon>
        <taxon>Cnidaria</taxon>
        <taxon>Hydrozoa</taxon>
        <taxon>Hydroidolina</taxon>
        <taxon>Anthoathecata</taxon>
        <taxon>Aplanulata</taxon>
        <taxon>Hydridae</taxon>
        <taxon>Hydra</taxon>
    </lineage>
</organism>
<gene>
    <name evidence="10" type="primary">IKBKE</name>
</gene>
<dbReference type="FunFam" id="3.30.200.20:FF:000106">
    <property type="entry name" value="serine/threonine-protein kinase TBK1 isoform X1"/>
    <property type="match status" value="1"/>
</dbReference>
<dbReference type="AlphaFoldDB" id="T2MDT7"/>
<dbReference type="EMBL" id="HAAD01003870">
    <property type="protein sequence ID" value="CDG70102.1"/>
    <property type="molecule type" value="mRNA"/>
</dbReference>
<dbReference type="PROSITE" id="PS50011">
    <property type="entry name" value="PROTEIN_KINASE_DOM"/>
    <property type="match status" value="1"/>
</dbReference>
<dbReference type="GO" id="GO:0005737">
    <property type="term" value="C:cytoplasm"/>
    <property type="evidence" value="ECO:0007669"/>
    <property type="project" value="UniProtKB-SubCell"/>
</dbReference>
<dbReference type="InterPro" id="IPR051180">
    <property type="entry name" value="IKK"/>
</dbReference>
<dbReference type="GO" id="GO:0004674">
    <property type="term" value="F:protein serine/threonine kinase activity"/>
    <property type="evidence" value="ECO:0007669"/>
    <property type="project" value="UniProtKB-KW"/>
</dbReference>
<comment type="subcellular location">
    <subcellularLocation>
        <location evidence="1">Cytoplasm</location>
    </subcellularLocation>
</comment>
<dbReference type="Pfam" id="PF00069">
    <property type="entry name" value="Pkinase"/>
    <property type="match status" value="1"/>
</dbReference>
<keyword evidence="4" id="KW-0808">Transferase</keyword>
<evidence type="ECO:0000256" key="3">
    <source>
        <dbReference type="ARBA" id="ARBA00022527"/>
    </source>
</evidence>
<dbReference type="SMART" id="SM00220">
    <property type="entry name" value="S_TKc"/>
    <property type="match status" value="1"/>
</dbReference>
<sequence length="689" mass="80112">MNVVRQSLNYVWSVQEVIGNGATGTVYKCSAKKTGAPCAAKVFNSQADRRPYEVRIREIELLKKLSHPNIIKLMGLEQEIGSKATVLIMELCGSSLYEIIEEPENMFGVDDITLINIIQDVCAGMEYLKNSNVVHRDVKPGNILRADKGSGGYIYKITDFGAARELGEAEQFVSLYGTEEYLHPDIYEKAVMKWSSNKTFTSRVDMWSLGVTFYHLATGQLPFRPAGGRQNKDIMFKMISEKSNDAISCYQDLDNGSLIYSNELPKKTRISENLKMHLTPILKCLLQIQQQFMLSYDDFFKEIKELVSLKKIYVFCCGNFKLQNLYMDAREITATNLFQTLGITNGEIIFNEDFIDFSNLSSYETTVDNPFIILTNSMSCEKLLNEDLPQNINNDDLKFSKIHAGYAYDFKRKAENIILCCKLTKQIYRIVQRFFLESFKLFQEICKQKHYQIEFIKKQFIRLNKLLNLKDNFNSDLEMKIESQLKYDCVVSCFSEIQTLLKRILENMPLKMPTILNDSEPLLWLESISFLVKLNHSIFLKFYKDKYYKRAVATMLDELVHKTEKEKLQTNLLSLSEKLEWLIAYQISVEKDVIQRLSFFNEEKQKISALTTKLDQTFKILNNHFELESINFDDEMCKYISWSKNLVDFNKLQKQLELLENIMPELIVTANEQQQKLEYLENFDMIPSD</sequence>
<evidence type="ECO:0000256" key="1">
    <source>
        <dbReference type="ARBA" id="ARBA00004496"/>
    </source>
</evidence>
<dbReference type="GO" id="GO:0010628">
    <property type="term" value="P:positive regulation of gene expression"/>
    <property type="evidence" value="ECO:0007669"/>
    <property type="project" value="UniProtKB-ARBA"/>
</dbReference>
<keyword evidence="6 10" id="KW-0418">Kinase</keyword>
<reference evidence="10" key="1">
    <citation type="journal article" date="2013" name="Genome Biol. Evol.">
        <title>Punctuated emergences of genetic and phenotypic innovations in eumetazoan, bilaterian, euteleostome, and hominidae ancestors.</title>
        <authorList>
            <person name="Wenger Y."/>
            <person name="Galliot B."/>
        </authorList>
    </citation>
    <scope>NUCLEOTIDE SEQUENCE</scope>
    <source>
        <tissue evidence="10">Whole animals</tissue>
    </source>
</reference>
<feature type="domain" description="Protein kinase" evidence="9">
    <location>
        <begin position="12"/>
        <end position="307"/>
    </location>
</feature>
<dbReference type="PANTHER" id="PTHR22969:SF15">
    <property type="entry name" value="FI05319P"/>
    <property type="match status" value="1"/>
</dbReference>
<feature type="binding site" evidence="8">
    <location>
        <position position="41"/>
    </location>
    <ligand>
        <name>ATP</name>
        <dbReference type="ChEBI" id="CHEBI:30616"/>
    </ligand>
</feature>
<proteinExistence type="evidence at transcript level"/>
<evidence type="ECO:0000313" key="10">
    <source>
        <dbReference type="EMBL" id="CDG70102.1"/>
    </source>
</evidence>
<dbReference type="GO" id="GO:0006950">
    <property type="term" value="P:response to stress"/>
    <property type="evidence" value="ECO:0007669"/>
    <property type="project" value="UniProtKB-ARBA"/>
</dbReference>
<evidence type="ECO:0000256" key="7">
    <source>
        <dbReference type="ARBA" id="ARBA00022840"/>
    </source>
</evidence>
<evidence type="ECO:0000256" key="5">
    <source>
        <dbReference type="ARBA" id="ARBA00022741"/>
    </source>
</evidence>
<dbReference type="InterPro" id="IPR017441">
    <property type="entry name" value="Protein_kinase_ATP_BS"/>
</dbReference>
<dbReference type="Gene3D" id="3.30.200.20">
    <property type="entry name" value="Phosphorylase Kinase, domain 1"/>
    <property type="match status" value="1"/>
</dbReference>
<keyword evidence="7 8" id="KW-0067">ATP-binding</keyword>
<protein>
    <submittedName>
        <fullName evidence="10">Inhibitor of nuclear factor kappa-B kinase subunit epsilon</fullName>
    </submittedName>
</protein>
<keyword evidence="2" id="KW-0963">Cytoplasm</keyword>
<evidence type="ECO:0000256" key="8">
    <source>
        <dbReference type="PROSITE-ProRule" id="PRU10141"/>
    </source>
</evidence>
<dbReference type="GO" id="GO:0005524">
    <property type="term" value="F:ATP binding"/>
    <property type="evidence" value="ECO:0007669"/>
    <property type="project" value="UniProtKB-UniRule"/>
</dbReference>
<evidence type="ECO:0000259" key="9">
    <source>
        <dbReference type="PROSITE" id="PS50011"/>
    </source>
</evidence>
<dbReference type="GO" id="GO:0045089">
    <property type="term" value="P:positive regulation of innate immune response"/>
    <property type="evidence" value="ECO:0007669"/>
    <property type="project" value="UniProtKB-ARBA"/>
</dbReference>